<dbReference type="Proteomes" id="UP000602510">
    <property type="component" value="Unassembled WGS sequence"/>
</dbReference>
<dbReference type="AlphaFoldDB" id="A0A833SXI0"/>
<dbReference type="Proteomes" id="UP000704712">
    <property type="component" value="Unassembled WGS sequence"/>
</dbReference>
<dbReference type="EMBL" id="WSZM01000100">
    <property type="protein sequence ID" value="KAF4042512.1"/>
    <property type="molecule type" value="Genomic_DNA"/>
</dbReference>
<sequence>MAPICDVVEVPLGLIAADSDAAYPGPAFMASRSFASRLHVQAQLSSTNIAHPDLAKRAAWQNKSHKCQGATWCASAFVSCR</sequence>
<reference evidence="1" key="1">
    <citation type="submission" date="2020-04" db="EMBL/GenBank/DDBJ databases">
        <title>Hybrid Assembly of Korean Phytophthora infestans isolates.</title>
        <authorList>
            <person name="Prokchorchik M."/>
            <person name="Lee Y."/>
            <person name="Seo J."/>
            <person name="Cho J.-H."/>
            <person name="Park Y.-E."/>
            <person name="Jang D.-C."/>
            <person name="Im J.-S."/>
            <person name="Choi J.-G."/>
            <person name="Park H.-J."/>
            <person name="Lee G.-B."/>
            <person name="Lee Y.-G."/>
            <person name="Hong S.-Y."/>
            <person name="Cho K."/>
            <person name="Sohn K.H."/>
        </authorList>
    </citation>
    <scope>NUCLEOTIDE SEQUENCE</scope>
    <source>
        <strain evidence="1">KR_1_A1</strain>
        <strain evidence="2">KR_2_A2</strain>
    </source>
</reference>
<protein>
    <submittedName>
        <fullName evidence="1">Uncharacterized protein</fullName>
    </submittedName>
</protein>
<organism evidence="1 3">
    <name type="scientific">Phytophthora infestans</name>
    <name type="common">Potato late blight agent</name>
    <name type="synonym">Botrytis infestans</name>
    <dbReference type="NCBI Taxonomy" id="4787"/>
    <lineage>
        <taxon>Eukaryota</taxon>
        <taxon>Sar</taxon>
        <taxon>Stramenopiles</taxon>
        <taxon>Oomycota</taxon>
        <taxon>Peronosporomycetes</taxon>
        <taxon>Peronosporales</taxon>
        <taxon>Peronosporaceae</taxon>
        <taxon>Phytophthora</taxon>
    </lineage>
</organism>
<proteinExistence type="predicted"/>
<name>A0A833SXI0_PHYIN</name>
<gene>
    <name evidence="1" type="ORF">GN244_ATG05221</name>
    <name evidence="2" type="ORF">GN958_ATG00264</name>
</gene>
<evidence type="ECO:0000313" key="1">
    <source>
        <dbReference type="EMBL" id="KAF4042512.1"/>
    </source>
</evidence>
<evidence type="ECO:0000313" key="2">
    <source>
        <dbReference type="EMBL" id="KAF4150602.1"/>
    </source>
</evidence>
<evidence type="ECO:0000313" key="3">
    <source>
        <dbReference type="Proteomes" id="UP000602510"/>
    </source>
</evidence>
<comment type="caution">
    <text evidence="1">The sequence shown here is derived from an EMBL/GenBank/DDBJ whole genome shotgun (WGS) entry which is preliminary data.</text>
</comment>
<accession>A0A833SXI0</accession>
<keyword evidence="3" id="KW-1185">Reference proteome</keyword>
<dbReference type="EMBL" id="JAACNO010000047">
    <property type="protein sequence ID" value="KAF4150602.1"/>
    <property type="molecule type" value="Genomic_DNA"/>
</dbReference>